<dbReference type="KEGG" id="hav:AT03_17860"/>
<dbReference type="InterPro" id="IPR052042">
    <property type="entry name" value="Tail_sheath_structural"/>
</dbReference>
<protein>
    <submittedName>
        <fullName evidence="5">Tail protein</fullName>
    </submittedName>
</protein>
<sequence length="396" mass="43608">MSETRFHGARTKEETDLVTAINDIDSSVIGVIAVADDADEEAFPLNTPTLVTRAKSMLGKAGKTGSLYKTLKAISDQCSPKIIVVRVAEAKAPEEGVEAKTQSQLIIGGSDADGNYTGMYALLTAEQKTGYRPRILAVPEFDTEEVTSQLCVIAKQLRAFVYASCNGCETIAEARTYRETFASRELMVIWPNYITYNQVSGKNEVFPAPAYAVGLRAFIDNQYGWHRSLSNIAVSNVLGMSKDVFWALQAEDSDAQTLNNDEITTIIKRNGFRFWGNRTTDTNEFIFEVYTRTAQILADTIAEAQFETIDGPLTPTNVKDVVSAIKKKLSALVTAGKLIGADCWFDIVDNATTDLRQGQVVIRYKYTPIPPMESLTLIQTFTDEYFEPAFSALGGE</sequence>
<dbReference type="PANTHER" id="PTHR35861:SF1">
    <property type="entry name" value="PHAGE TAIL SHEATH PROTEIN"/>
    <property type="match status" value="1"/>
</dbReference>
<dbReference type="PATRIC" id="fig|1453496.5.peg.3671"/>
<dbReference type="Pfam" id="PF22671">
    <property type="entry name" value="Gp18_domIII_N"/>
    <property type="match status" value="1"/>
</dbReference>
<evidence type="ECO:0000256" key="1">
    <source>
        <dbReference type="ARBA" id="ARBA00008005"/>
    </source>
</evidence>
<accession>A0A097R5R0</accession>
<evidence type="ECO:0000313" key="6">
    <source>
        <dbReference type="Proteomes" id="UP000029986"/>
    </source>
</evidence>
<dbReference type="Proteomes" id="UP000029986">
    <property type="component" value="Chromosome"/>
</dbReference>
<feature type="domain" description="Tail sheath protein Gp18-like" evidence="4">
    <location>
        <begin position="28"/>
        <end position="87"/>
    </location>
</feature>
<dbReference type="Pfam" id="PF17482">
    <property type="entry name" value="Phage_sheath_1C"/>
    <property type="match status" value="1"/>
</dbReference>
<dbReference type="EMBL" id="CP009706">
    <property type="protein sequence ID" value="AIU74076.1"/>
    <property type="molecule type" value="Genomic_DNA"/>
</dbReference>
<dbReference type="OrthoDB" id="9767864at2"/>
<dbReference type="Pfam" id="PF04984">
    <property type="entry name" value="Phage_sheath_1"/>
    <property type="match status" value="1"/>
</dbReference>
<dbReference type="HOGENOM" id="CLU_037707_0_0_6"/>
<dbReference type="InterPro" id="IPR035089">
    <property type="entry name" value="Phage_sheath_subtilisin"/>
</dbReference>
<feature type="domain" description="Tail sheath protein subtilisin-like" evidence="2">
    <location>
        <begin position="114"/>
        <end position="280"/>
    </location>
</feature>
<dbReference type="AlphaFoldDB" id="A0A097R5R0"/>
<evidence type="ECO:0000259" key="2">
    <source>
        <dbReference type="Pfam" id="PF04984"/>
    </source>
</evidence>
<keyword evidence="6" id="KW-1185">Reference proteome</keyword>
<dbReference type="RefSeq" id="WP_025800299.1">
    <property type="nucleotide sequence ID" value="NZ_CP009706.1"/>
</dbReference>
<evidence type="ECO:0000259" key="3">
    <source>
        <dbReference type="Pfam" id="PF17482"/>
    </source>
</evidence>
<dbReference type="InterPro" id="IPR054564">
    <property type="entry name" value="Gp18_domIII_N"/>
</dbReference>
<evidence type="ECO:0000259" key="4">
    <source>
        <dbReference type="Pfam" id="PF22671"/>
    </source>
</evidence>
<organism evidence="5 6">
    <name type="scientific">Hafnia alvei FB1</name>
    <dbReference type="NCBI Taxonomy" id="1453496"/>
    <lineage>
        <taxon>Bacteria</taxon>
        <taxon>Pseudomonadati</taxon>
        <taxon>Pseudomonadota</taxon>
        <taxon>Gammaproteobacteria</taxon>
        <taxon>Enterobacterales</taxon>
        <taxon>Hafniaceae</taxon>
        <taxon>Hafnia</taxon>
    </lineage>
</organism>
<feature type="domain" description="Tail sheath protein C-terminal" evidence="3">
    <location>
        <begin position="282"/>
        <end position="381"/>
    </location>
</feature>
<proteinExistence type="inferred from homology"/>
<dbReference type="InterPro" id="IPR020287">
    <property type="entry name" value="Tail_sheath_C"/>
</dbReference>
<comment type="similarity">
    <text evidence="1">Belongs to the myoviridae tail sheath protein family.</text>
</comment>
<dbReference type="eggNOG" id="COG3497">
    <property type="taxonomic scope" value="Bacteria"/>
</dbReference>
<dbReference type="PANTHER" id="PTHR35861">
    <property type="match status" value="1"/>
</dbReference>
<evidence type="ECO:0000313" key="5">
    <source>
        <dbReference type="EMBL" id="AIU74076.1"/>
    </source>
</evidence>
<gene>
    <name evidence="5" type="ORF">AT03_17860</name>
</gene>
<reference evidence="5 6" key="1">
    <citation type="journal article" date="2014" name="Gut Pathog.">
        <title>Gene clusters of Hafnia alvei strain FB1 important in survival and pathogenesis: a draft genome perspective.</title>
        <authorList>
            <person name="Tan J.Y."/>
            <person name="Yin W.F."/>
            <person name="Chan K.G."/>
        </authorList>
    </citation>
    <scope>NUCLEOTIDE SEQUENCE [LARGE SCALE GENOMIC DNA]</scope>
    <source>
        <strain evidence="5 6">FB1</strain>
    </source>
</reference>
<name>A0A097R5R0_HAFAL</name>